<evidence type="ECO:0000259" key="3">
    <source>
        <dbReference type="PROSITE" id="PS50102"/>
    </source>
</evidence>
<dbReference type="InterPro" id="IPR000504">
    <property type="entry name" value="RRM_dom"/>
</dbReference>
<dbReference type="EMBL" id="JASEJX010000009">
    <property type="protein sequence ID" value="KAK4520936.1"/>
    <property type="molecule type" value="Genomic_DNA"/>
</dbReference>
<protein>
    <submittedName>
        <fullName evidence="4">Superoxide dismutase [Mn], mitochondrial</fullName>
        <ecNumber evidence="4">1.15.1.1</ecNumber>
    </submittedName>
</protein>
<proteinExistence type="predicted"/>
<dbReference type="PROSITE" id="PS50102">
    <property type="entry name" value="RRM"/>
    <property type="match status" value="1"/>
</dbReference>
<feature type="compositionally biased region" description="Basic and acidic residues" evidence="2">
    <location>
        <begin position="349"/>
        <end position="361"/>
    </location>
</feature>
<feature type="region of interest" description="Disordered" evidence="2">
    <location>
        <begin position="492"/>
        <end position="602"/>
    </location>
</feature>
<comment type="caution">
    <text evidence="4">The sequence shown here is derived from an EMBL/GenBank/DDBJ whole genome shotgun (WGS) entry which is preliminary data.</text>
</comment>
<dbReference type="PANTHER" id="PTHR23295:SF6">
    <property type="entry name" value="NEOSIN, ISOFORM A"/>
    <property type="match status" value="1"/>
</dbReference>
<dbReference type="GO" id="GO:0004784">
    <property type="term" value="F:superoxide dismutase activity"/>
    <property type="evidence" value="ECO:0007669"/>
    <property type="project" value="UniProtKB-EC"/>
</dbReference>
<evidence type="ECO:0000256" key="2">
    <source>
        <dbReference type="SAM" id="MobiDB-lite"/>
    </source>
</evidence>
<gene>
    <name evidence="4" type="primary">SOD2_1</name>
    <name evidence="4" type="ORF">ATC70_006819</name>
</gene>
<feature type="region of interest" description="Disordered" evidence="2">
    <location>
        <begin position="26"/>
        <end position="138"/>
    </location>
</feature>
<accession>A0AAN7DP68</accession>
<evidence type="ECO:0000256" key="1">
    <source>
        <dbReference type="PROSITE-ProRule" id="PRU00176"/>
    </source>
</evidence>
<reference evidence="4 5" key="1">
    <citation type="submission" date="2022-11" db="EMBL/GenBank/DDBJ databases">
        <title>Mucor velutinosus strain NIH1002 WGS.</title>
        <authorList>
            <person name="Subramanian P."/>
            <person name="Mullikin J.C."/>
            <person name="Segre J.A."/>
            <person name="Zelazny A.M."/>
        </authorList>
    </citation>
    <scope>NUCLEOTIDE SEQUENCE [LARGE SCALE GENOMIC DNA]</scope>
    <source>
        <strain evidence="4 5">NIH1002</strain>
    </source>
</reference>
<dbReference type="SUPFAM" id="SSF54928">
    <property type="entry name" value="RNA-binding domain, RBD"/>
    <property type="match status" value="1"/>
</dbReference>
<evidence type="ECO:0000313" key="5">
    <source>
        <dbReference type="Proteomes" id="UP001304243"/>
    </source>
</evidence>
<feature type="compositionally biased region" description="Low complexity" evidence="2">
    <location>
        <begin position="673"/>
        <end position="695"/>
    </location>
</feature>
<feature type="compositionally biased region" description="Basic and acidic residues" evidence="2">
    <location>
        <begin position="286"/>
        <end position="326"/>
    </location>
</feature>
<feature type="region of interest" description="Disordered" evidence="2">
    <location>
        <begin position="669"/>
        <end position="697"/>
    </location>
</feature>
<organism evidence="4 5">
    <name type="scientific">Mucor velutinosus</name>
    <dbReference type="NCBI Taxonomy" id="708070"/>
    <lineage>
        <taxon>Eukaryota</taxon>
        <taxon>Fungi</taxon>
        <taxon>Fungi incertae sedis</taxon>
        <taxon>Mucoromycota</taxon>
        <taxon>Mucoromycotina</taxon>
        <taxon>Mucoromycetes</taxon>
        <taxon>Mucorales</taxon>
        <taxon>Mucorineae</taxon>
        <taxon>Mucoraceae</taxon>
        <taxon>Mucor</taxon>
    </lineage>
</organism>
<dbReference type="InterPro" id="IPR035979">
    <property type="entry name" value="RBD_domain_sf"/>
</dbReference>
<feature type="compositionally biased region" description="Polar residues" evidence="2">
    <location>
        <begin position="528"/>
        <end position="571"/>
    </location>
</feature>
<feature type="compositionally biased region" description="Low complexity" evidence="2">
    <location>
        <begin position="26"/>
        <end position="46"/>
    </location>
</feature>
<feature type="compositionally biased region" description="Low complexity" evidence="2">
    <location>
        <begin position="572"/>
        <end position="598"/>
    </location>
</feature>
<keyword evidence="4" id="KW-0560">Oxidoreductase</keyword>
<dbReference type="EC" id="1.15.1.1" evidence="4"/>
<dbReference type="InterPro" id="IPR052600">
    <property type="entry name" value="Nuc_rcpt_coact/corep"/>
</dbReference>
<feature type="compositionally biased region" description="Polar residues" evidence="2">
    <location>
        <begin position="327"/>
        <end position="344"/>
    </location>
</feature>
<dbReference type="GO" id="GO:0003723">
    <property type="term" value="F:RNA binding"/>
    <property type="evidence" value="ECO:0007669"/>
    <property type="project" value="UniProtKB-UniRule"/>
</dbReference>
<dbReference type="Proteomes" id="UP001304243">
    <property type="component" value="Unassembled WGS sequence"/>
</dbReference>
<feature type="compositionally biased region" description="Polar residues" evidence="2">
    <location>
        <begin position="47"/>
        <end position="60"/>
    </location>
</feature>
<keyword evidence="1" id="KW-0694">RNA-binding</keyword>
<evidence type="ECO:0000313" key="4">
    <source>
        <dbReference type="EMBL" id="KAK4520936.1"/>
    </source>
</evidence>
<feature type="compositionally biased region" description="Basic and acidic residues" evidence="2">
    <location>
        <begin position="61"/>
        <end position="70"/>
    </location>
</feature>
<keyword evidence="5" id="KW-1185">Reference proteome</keyword>
<feature type="compositionally biased region" description="Polar residues" evidence="2">
    <location>
        <begin position="724"/>
        <end position="751"/>
    </location>
</feature>
<feature type="compositionally biased region" description="Acidic residues" evidence="2">
    <location>
        <begin position="71"/>
        <end position="83"/>
    </location>
</feature>
<dbReference type="RefSeq" id="XP_064687602.1">
    <property type="nucleotide sequence ID" value="XM_064826088.1"/>
</dbReference>
<feature type="compositionally biased region" description="Low complexity" evidence="2">
    <location>
        <begin position="266"/>
        <end position="283"/>
    </location>
</feature>
<feature type="region of interest" description="Disordered" evidence="2">
    <location>
        <begin position="229"/>
        <end position="379"/>
    </location>
</feature>
<dbReference type="AlphaFoldDB" id="A0AAN7DP68"/>
<dbReference type="GeneID" id="89950505"/>
<feature type="compositionally biased region" description="Polar residues" evidence="2">
    <location>
        <begin position="84"/>
        <end position="97"/>
    </location>
</feature>
<dbReference type="Gene3D" id="3.30.70.330">
    <property type="match status" value="1"/>
</dbReference>
<feature type="region of interest" description="Disordered" evidence="2">
    <location>
        <begin position="724"/>
        <end position="764"/>
    </location>
</feature>
<dbReference type="InterPro" id="IPR012677">
    <property type="entry name" value="Nucleotide-bd_a/b_plait_sf"/>
</dbReference>
<feature type="domain" description="RRM" evidence="3">
    <location>
        <begin position="151"/>
        <end position="221"/>
    </location>
</feature>
<feature type="compositionally biased region" description="Polar residues" evidence="2">
    <location>
        <begin position="117"/>
        <end position="135"/>
    </location>
</feature>
<dbReference type="Pfam" id="PF00076">
    <property type="entry name" value="RRM_1"/>
    <property type="match status" value="1"/>
</dbReference>
<dbReference type="SMART" id="SM00360">
    <property type="entry name" value="RRM"/>
    <property type="match status" value="1"/>
</dbReference>
<name>A0AAN7DP68_9FUNG</name>
<sequence>MTESSASENKTSVVDDFFSALFANTNSSSEASNINNNSSDNSASSSRDATVTPIPTNSTSHDVEIKREAPEDAEEEPSVENDDQQGNHSQANEQQATPPVLDEFDEYSLLSKRRQSDSTSNLNSRARPNTEQPAQTLAKRHIDWSKVIPESRMLIHQLPKSTSKQELMDYFSKYGEVLEVVQKNTFGFVHFENPEQCARAVEAENYKTFNDVLLNLEICKRKPKFARVTENENRRRVQGHRGNNRQDASRSRSRSRSPPLPARTYNNNGNNYNSNNNNINNNNKRGNSDTRNGREPKVMNDYRNRQREYNGNSNRHDNGFDYERTNNYRPDYSQVNNDASNVPDVNNEYGRENNYRPDYARRNTSKNNGGKRVDPRASGYSYKAPTIISRNGGEVPAVQIISWNTDNALMNYINSLFTQKHIRTDARIFNYLNHSRGELVKQMVLEGVKAIVLIDSRNSEQGKVYLQVFAPVDHGDGVRYDEYDSVTPNEAVGIVQNTHPELRQAKPRYQPYTSPYDNTHREAYNPKPQYSATPQYSGPSYGRSSEASFTNTNSYQKPSYYNNPTRGSQFASPPVQQQQYQQPSYVTQSTYQQPQAISAPPPPVPNIDPNTLATIYSLIQSDTLSKIPPPAVSLPPTTATSAVAAAPTAQPSIPQLLATLVNSLGAAGMAHHTPPSASALLPTTTTATTTTTNTPEQPSMAALLSTATGGNPALAQLLLQQMTSGVTNSSSPTPRNAQASPTLVSQTNQPRQEYGYSSYGQQRN</sequence>
<dbReference type="PANTHER" id="PTHR23295">
    <property type="entry name" value="NUCLEAR RECEPTOR COACTIVATOR 5-RELATED"/>
    <property type="match status" value="1"/>
</dbReference>